<feature type="transmembrane region" description="Helical" evidence="1">
    <location>
        <begin position="12"/>
        <end position="30"/>
    </location>
</feature>
<dbReference type="Proteomes" id="UP000177152">
    <property type="component" value="Unassembled WGS sequence"/>
</dbReference>
<gene>
    <name evidence="2" type="ORF">A2633_04120</name>
</gene>
<evidence type="ECO:0000256" key="1">
    <source>
        <dbReference type="SAM" id="Phobius"/>
    </source>
</evidence>
<accession>A0A1G2K4R7</accession>
<keyword evidence="1" id="KW-1133">Transmembrane helix</keyword>
<name>A0A1G2K4R7_9BACT</name>
<sequence>MALSKTKRRVFFYVSLLVFLAITPFLFLYSKGYTVSFKNRNFVKTGAIFLKSSNETGIKIFLDGLLYRETSFLSKGALVSDLAPGEHAIRVEKGGFVPWHKTLPVAEERVTEVRNILLLPDVAKTPAALFRASSSTNLSLISISPDESQTTVREKAKGTVRLVRTDSGATDGGDLVPGKNTLGVEWGEDSRQILLREFGGLFAVKDLTLAGAKSIFSVPETVFRKGPGAKSGTYKTVSASLNPANSSNIFVFDEAGVLSKLPLKSPATATVQDILENINSYSIAADSILVLFKNGFFAQTDLEGKNIATLGRKGAFISSTGMAKMGKSSNDEIFLIDELNGLFIARSEELEIEPVDGGVLGAEFSKDGKKLLYWKESELDIILLDDEQYQPFRVKNTHIKIPAPGERIAKAVWYGGDGEHVLTQTQNGLFVSDIDGRGGFFIKKLIQAPVENFFYSNRNQKLFWGDGTSIFSLPL</sequence>
<keyword evidence="1" id="KW-0472">Membrane</keyword>
<evidence type="ECO:0000313" key="2">
    <source>
        <dbReference type="EMBL" id="OGZ94434.1"/>
    </source>
</evidence>
<dbReference type="EMBL" id="MHQC01000036">
    <property type="protein sequence ID" value="OGZ94434.1"/>
    <property type="molecule type" value="Genomic_DNA"/>
</dbReference>
<evidence type="ECO:0000313" key="3">
    <source>
        <dbReference type="Proteomes" id="UP000177152"/>
    </source>
</evidence>
<protein>
    <recommendedName>
        <fullName evidence="4">PEGA domain-containing protein</fullName>
    </recommendedName>
</protein>
<organism evidence="2 3">
    <name type="scientific">Candidatus Sungbacteria bacterium RIFCSPHIGHO2_01_FULL_47_32</name>
    <dbReference type="NCBI Taxonomy" id="1802264"/>
    <lineage>
        <taxon>Bacteria</taxon>
        <taxon>Candidatus Sungiibacteriota</taxon>
    </lineage>
</organism>
<keyword evidence="1" id="KW-0812">Transmembrane</keyword>
<comment type="caution">
    <text evidence="2">The sequence shown here is derived from an EMBL/GenBank/DDBJ whole genome shotgun (WGS) entry which is preliminary data.</text>
</comment>
<reference evidence="2 3" key="1">
    <citation type="journal article" date="2016" name="Nat. Commun.">
        <title>Thousands of microbial genomes shed light on interconnected biogeochemical processes in an aquifer system.</title>
        <authorList>
            <person name="Anantharaman K."/>
            <person name="Brown C.T."/>
            <person name="Hug L.A."/>
            <person name="Sharon I."/>
            <person name="Castelle C.J."/>
            <person name="Probst A.J."/>
            <person name="Thomas B.C."/>
            <person name="Singh A."/>
            <person name="Wilkins M.J."/>
            <person name="Karaoz U."/>
            <person name="Brodie E.L."/>
            <person name="Williams K.H."/>
            <person name="Hubbard S.S."/>
            <person name="Banfield J.F."/>
        </authorList>
    </citation>
    <scope>NUCLEOTIDE SEQUENCE [LARGE SCALE GENOMIC DNA]</scope>
</reference>
<dbReference type="AlphaFoldDB" id="A0A1G2K4R7"/>
<evidence type="ECO:0008006" key="4">
    <source>
        <dbReference type="Google" id="ProtNLM"/>
    </source>
</evidence>
<proteinExistence type="predicted"/>
<dbReference type="SUPFAM" id="SSF82171">
    <property type="entry name" value="DPP6 N-terminal domain-like"/>
    <property type="match status" value="1"/>
</dbReference>